<organism evidence="1 2">
    <name type="scientific">Mauremys mutica</name>
    <name type="common">yellowpond turtle</name>
    <dbReference type="NCBI Taxonomy" id="74926"/>
    <lineage>
        <taxon>Eukaryota</taxon>
        <taxon>Metazoa</taxon>
        <taxon>Chordata</taxon>
        <taxon>Craniata</taxon>
        <taxon>Vertebrata</taxon>
        <taxon>Euteleostomi</taxon>
        <taxon>Archelosauria</taxon>
        <taxon>Testudinata</taxon>
        <taxon>Testudines</taxon>
        <taxon>Cryptodira</taxon>
        <taxon>Durocryptodira</taxon>
        <taxon>Testudinoidea</taxon>
        <taxon>Geoemydidae</taxon>
        <taxon>Geoemydinae</taxon>
        <taxon>Mauremys</taxon>
    </lineage>
</organism>
<proteinExistence type="predicted"/>
<gene>
    <name evidence="1" type="ORF">KIL84_008257</name>
</gene>
<evidence type="ECO:0000313" key="1">
    <source>
        <dbReference type="EMBL" id="KAH1175383.1"/>
    </source>
</evidence>
<dbReference type="AlphaFoldDB" id="A0A9D3X9B6"/>
<accession>A0A9D3X9B6</accession>
<evidence type="ECO:0000313" key="2">
    <source>
        <dbReference type="Proteomes" id="UP000827986"/>
    </source>
</evidence>
<protein>
    <submittedName>
        <fullName evidence="1">Uncharacterized protein</fullName>
    </submittedName>
</protein>
<comment type="caution">
    <text evidence="1">The sequence shown here is derived from an EMBL/GenBank/DDBJ whole genome shotgun (WGS) entry which is preliminary data.</text>
</comment>
<keyword evidence="2" id="KW-1185">Reference proteome</keyword>
<reference evidence="1" key="1">
    <citation type="submission" date="2021-09" db="EMBL/GenBank/DDBJ databases">
        <title>The genome of Mauremys mutica provides insights into the evolution of semi-aquatic lifestyle.</title>
        <authorList>
            <person name="Gong S."/>
            <person name="Gao Y."/>
        </authorList>
    </citation>
    <scope>NUCLEOTIDE SEQUENCE</scope>
    <source>
        <strain evidence="1">MM-2020</strain>
        <tissue evidence="1">Muscle</tissue>
    </source>
</reference>
<dbReference type="Proteomes" id="UP000827986">
    <property type="component" value="Unassembled WGS sequence"/>
</dbReference>
<sequence length="149" mass="17011">MLISKMYWCEEGDLVSGFGCLYAAPRCRIEHLVFYSQVSWIFFSLIQEVLVMGIHDNFPVYGACYLNSNWNTSLVTYFHSPVVSFGGSSQYAEGAMSVCDVCLSPWHWTVIQTHFQGELEMMILFLVRCGGKAESDMHADRRKLCCDSY</sequence>
<name>A0A9D3X9B6_9SAUR</name>
<dbReference type="EMBL" id="JAHDVG010000477">
    <property type="protein sequence ID" value="KAH1175383.1"/>
    <property type="molecule type" value="Genomic_DNA"/>
</dbReference>